<keyword evidence="2" id="KW-1185">Reference proteome</keyword>
<evidence type="ECO:0000313" key="1">
    <source>
        <dbReference type="EMBL" id="RLM54668.1"/>
    </source>
</evidence>
<dbReference type="STRING" id="4540.A0A3L6PCP0"/>
<accession>A0A3L6PCP0</accession>
<dbReference type="AlphaFoldDB" id="A0A3L6PCP0"/>
<comment type="caution">
    <text evidence="1">The sequence shown here is derived from an EMBL/GenBank/DDBJ whole genome shotgun (WGS) entry which is preliminary data.</text>
</comment>
<dbReference type="OrthoDB" id="691546at2759"/>
<organism evidence="1 2">
    <name type="scientific">Panicum miliaceum</name>
    <name type="common">Proso millet</name>
    <name type="synonym">Broomcorn millet</name>
    <dbReference type="NCBI Taxonomy" id="4540"/>
    <lineage>
        <taxon>Eukaryota</taxon>
        <taxon>Viridiplantae</taxon>
        <taxon>Streptophyta</taxon>
        <taxon>Embryophyta</taxon>
        <taxon>Tracheophyta</taxon>
        <taxon>Spermatophyta</taxon>
        <taxon>Magnoliopsida</taxon>
        <taxon>Liliopsida</taxon>
        <taxon>Poales</taxon>
        <taxon>Poaceae</taxon>
        <taxon>PACMAD clade</taxon>
        <taxon>Panicoideae</taxon>
        <taxon>Panicodae</taxon>
        <taxon>Paniceae</taxon>
        <taxon>Panicinae</taxon>
        <taxon>Panicum</taxon>
        <taxon>Panicum sect. Panicum</taxon>
    </lineage>
</organism>
<gene>
    <name evidence="1" type="ORF">C2845_PM10G00600</name>
</gene>
<dbReference type="Proteomes" id="UP000275267">
    <property type="component" value="Unassembled WGS sequence"/>
</dbReference>
<dbReference type="EMBL" id="PQIB02000018">
    <property type="protein sequence ID" value="RLM54668.1"/>
    <property type="molecule type" value="Genomic_DNA"/>
</dbReference>
<dbReference type="PANTHER" id="PTHR33800">
    <property type="entry name" value="OS06G0113600 PROTEIN"/>
    <property type="match status" value="1"/>
</dbReference>
<dbReference type="PANTHER" id="PTHR33800:SF20">
    <property type="entry name" value="OS06G0114300 PROTEIN"/>
    <property type="match status" value="1"/>
</dbReference>
<proteinExistence type="predicted"/>
<reference evidence="2" key="1">
    <citation type="journal article" date="2019" name="Nat. Commun.">
        <title>The genome of broomcorn millet.</title>
        <authorList>
            <person name="Zou C."/>
            <person name="Miki D."/>
            <person name="Li D."/>
            <person name="Tang Q."/>
            <person name="Xiao L."/>
            <person name="Rajput S."/>
            <person name="Deng P."/>
            <person name="Jia W."/>
            <person name="Huang R."/>
            <person name="Zhang M."/>
            <person name="Sun Y."/>
            <person name="Hu J."/>
            <person name="Fu X."/>
            <person name="Schnable P.S."/>
            <person name="Li F."/>
            <person name="Zhang H."/>
            <person name="Feng B."/>
            <person name="Zhu X."/>
            <person name="Liu R."/>
            <person name="Schnable J.C."/>
            <person name="Zhu J.-K."/>
            <person name="Zhang H."/>
        </authorList>
    </citation>
    <scope>NUCLEOTIDE SEQUENCE [LARGE SCALE GENOMIC DNA]</scope>
</reference>
<name>A0A3L6PCP0_PANMI</name>
<sequence length="255" mass="27839">MESITYMDTTTMSMLLAMVGPQGWAKLPTGILRSIIHLLSCTTHVVAFISTCLNWRAAFMEAKPSLCKLLPPLMIRSCAQLSNDAHSEVHHAWQLQLMDPGNPSLRFHCPVPATIPPGMEFVGCSYGHAIFADLSVSEMGGNITMIDVFTGVQVSSPPCPELAKAAAYHFDYNDLLCCTLTTPISSPKACLLVGTRNIVGWLLDWRIGRDDWQHATTDHGGLGPINQIVAFKDKIIVLDWGLASTPCTWMTPSLA</sequence>
<protein>
    <submittedName>
        <fullName evidence="1">Uncharacterized protein</fullName>
    </submittedName>
</protein>
<evidence type="ECO:0000313" key="2">
    <source>
        <dbReference type="Proteomes" id="UP000275267"/>
    </source>
</evidence>